<evidence type="ECO:0000256" key="7">
    <source>
        <dbReference type="SAM" id="MobiDB-lite"/>
    </source>
</evidence>
<name>A0A1X2I3E7_9FUNG</name>
<dbReference type="GO" id="GO:0005524">
    <property type="term" value="F:ATP binding"/>
    <property type="evidence" value="ECO:0007669"/>
    <property type="project" value="UniProtKB-KW"/>
</dbReference>
<dbReference type="EC" id="2.7.11.1" evidence="1"/>
<evidence type="ECO:0000256" key="4">
    <source>
        <dbReference type="ARBA" id="ARBA00022777"/>
    </source>
</evidence>
<feature type="compositionally biased region" description="Low complexity" evidence="7">
    <location>
        <begin position="391"/>
        <end position="400"/>
    </location>
</feature>
<dbReference type="Proteomes" id="UP000193560">
    <property type="component" value="Unassembled WGS sequence"/>
</dbReference>
<sequence length="737" mass="82040">MDYCAMGDLSQYIKQIRKNDTTCGPLGGLPENTLRHFLYQLASALRFLRSQNLVHRDIKPQNLLLVSPPTIGSQSSSSSSDLPILQVADFGFARFLPNASMADTLCGSPLYMGPEILSYKKYDARADLWSVGAVLYEMMTGRPPFRAQNHLELLKKIQHNNDVIRFPQGKMTDDGRPPMGDDLKDLIRKLLKKDPVERISFEEFFAHPAISSSRKKKYPLLAYTTSATGRHSADYSPHSASTTATTATTSPITKHQYNPPASYEPPPFAQPSTSYQDSHRMIPGSSSPTNRPQSRFHIDTNNDDVPPQGRPGRAVEFNDLHATRSTANGTTQPGEVEDVLHEYVVLDRRIIVTNQFADEMNDSPHNDIGERRSDRRQSIVGQVAIPRRKSSSASSASSSSNQTGYPPSSASPNTPPFTASREKRISVGKPGFAFTKALTIASERLFGTGHSPPNYNKLQQTMVGSPRGFLMMGAGHSNSGGSARGDDSDEEDERTMLMIEKTACMGHAVAKFADSKFDLLMNGRGGIIGVANEPTLATEALVLHLKALALLELGLDMAKKYWHRRSSSNPEQQQHHRHDRQQPLCETPSSRSPTPRLNDVVQWMRERFNECLDRASIEKSKCEHSDSSSYDSSSGNNPCVERLLYDRALEMSRAAAVHELVGENIAECEQDYQTAIWMLEAILEVCDDKDMAIEEGDRKIINKFIDSIQQRILVLRRKLVDQNEQKPSNNVYGAEER</sequence>
<dbReference type="PROSITE" id="PS50011">
    <property type="entry name" value="PROTEIN_KINASE_DOM"/>
    <property type="match status" value="1"/>
</dbReference>
<dbReference type="InterPro" id="IPR008271">
    <property type="entry name" value="Ser/Thr_kinase_AS"/>
</dbReference>
<feature type="compositionally biased region" description="Low complexity" evidence="7">
    <location>
        <begin position="239"/>
        <end position="250"/>
    </location>
</feature>
<feature type="region of interest" description="Disordered" evidence="7">
    <location>
        <begin position="357"/>
        <end position="420"/>
    </location>
</feature>
<dbReference type="InterPro" id="IPR045269">
    <property type="entry name" value="Atg1-like"/>
</dbReference>
<dbReference type="AlphaFoldDB" id="A0A1X2I3E7"/>
<evidence type="ECO:0000313" key="9">
    <source>
        <dbReference type="EMBL" id="ORZ08348.1"/>
    </source>
</evidence>
<dbReference type="InterPro" id="IPR011009">
    <property type="entry name" value="Kinase-like_dom_sf"/>
</dbReference>
<dbReference type="InterPro" id="IPR000719">
    <property type="entry name" value="Prot_kinase_dom"/>
</dbReference>
<dbReference type="Gene3D" id="1.10.510.10">
    <property type="entry name" value="Transferase(Phosphotransferase) domain 1"/>
    <property type="match status" value="1"/>
</dbReference>
<keyword evidence="10" id="KW-1185">Reference proteome</keyword>
<dbReference type="GO" id="GO:0010506">
    <property type="term" value="P:regulation of autophagy"/>
    <property type="evidence" value="ECO:0007669"/>
    <property type="project" value="InterPro"/>
</dbReference>
<gene>
    <name evidence="9" type="ORF">BCR42DRAFT_424931</name>
</gene>
<dbReference type="GO" id="GO:0005829">
    <property type="term" value="C:cytosol"/>
    <property type="evidence" value="ECO:0007669"/>
    <property type="project" value="TreeGrafter"/>
</dbReference>
<reference evidence="9 10" key="1">
    <citation type="submission" date="2016-07" db="EMBL/GenBank/DDBJ databases">
        <title>Pervasive Adenine N6-methylation of Active Genes in Fungi.</title>
        <authorList>
            <consortium name="DOE Joint Genome Institute"/>
            <person name="Mondo S.J."/>
            <person name="Dannebaum R.O."/>
            <person name="Kuo R.C."/>
            <person name="Labutti K."/>
            <person name="Haridas S."/>
            <person name="Kuo A."/>
            <person name="Salamov A."/>
            <person name="Ahrendt S.R."/>
            <person name="Lipzen A."/>
            <person name="Sullivan W."/>
            <person name="Andreopoulos W.B."/>
            <person name="Clum A."/>
            <person name="Lindquist E."/>
            <person name="Daum C."/>
            <person name="Ramamoorthy G.K."/>
            <person name="Gryganskyi A."/>
            <person name="Culley D."/>
            <person name="Magnuson J.K."/>
            <person name="James T.Y."/>
            <person name="O'Malley M.A."/>
            <person name="Stajich J.E."/>
            <person name="Spatafora J.W."/>
            <person name="Visel A."/>
            <person name="Grigoriev I.V."/>
        </authorList>
    </citation>
    <scope>NUCLEOTIDE SEQUENCE [LARGE SCALE GENOMIC DNA]</scope>
    <source>
        <strain evidence="9 10">NRRL 1336</strain>
    </source>
</reference>
<dbReference type="InterPro" id="IPR022708">
    <property type="entry name" value="Atg1-like_tMIT"/>
</dbReference>
<proteinExistence type="predicted"/>
<dbReference type="InterPro" id="IPR048941">
    <property type="entry name" value="ATG1-like_MIT2"/>
</dbReference>
<dbReference type="GO" id="GO:0004674">
    <property type="term" value="F:protein serine/threonine kinase activity"/>
    <property type="evidence" value="ECO:0007669"/>
    <property type="project" value="UniProtKB-EC"/>
</dbReference>
<dbReference type="OrthoDB" id="346907at2759"/>
<keyword evidence="3" id="KW-0547">Nucleotide-binding</keyword>
<evidence type="ECO:0000256" key="5">
    <source>
        <dbReference type="ARBA" id="ARBA00022840"/>
    </source>
</evidence>
<feature type="compositionally biased region" description="Basic and acidic residues" evidence="7">
    <location>
        <begin position="362"/>
        <end position="377"/>
    </location>
</feature>
<organism evidence="9 10">
    <name type="scientific">Absidia repens</name>
    <dbReference type="NCBI Taxonomy" id="90262"/>
    <lineage>
        <taxon>Eukaryota</taxon>
        <taxon>Fungi</taxon>
        <taxon>Fungi incertae sedis</taxon>
        <taxon>Mucoromycota</taxon>
        <taxon>Mucoromycotina</taxon>
        <taxon>Mucoromycetes</taxon>
        <taxon>Mucorales</taxon>
        <taxon>Cunninghamellaceae</taxon>
        <taxon>Absidia</taxon>
    </lineage>
</organism>
<evidence type="ECO:0000256" key="3">
    <source>
        <dbReference type="ARBA" id="ARBA00022741"/>
    </source>
</evidence>
<keyword evidence="4 9" id="KW-0418">Kinase</keyword>
<evidence type="ECO:0000256" key="2">
    <source>
        <dbReference type="ARBA" id="ARBA00022679"/>
    </source>
</evidence>
<evidence type="ECO:0000259" key="8">
    <source>
        <dbReference type="PROSITE" id="PS50011"/>
    </source>
</evidence>
<feature type="compositionally biased region" description="Polar residues" evidence="7">
    <location>
        <begin position="284"/>
        <end position="293"/>
    </location>
</feature>
<keyword evidence="5" id="KW-0067">ATP-binding</keyword>
<dbReference type="PROSITE" id="PS00108">
    <property type="entry name" value="PROTEIN_KINASE_ST"/>
    <property type="match status" value="1"/>
</dbReference>
<dbReference type="Pfam" id="PF21127">
    <property type="entry name" value="ATG1-like_MIT2"/>
    <property type="match status" value="1"/>
</dbReference>
<feature type="region of interest" description="Disordered" evidence="7">
    <location>
        <begin position="564"/>
        <end position="596"/>
    </location>
</feature>
<accession>A0A1X2I3E7</accession>
<dbReference type="SMART" id="SM00220">
    <property type="entry name" value="S_TKc"/>
    <property type="match status" value="1"/>
</dbReference>
<dbReference type="GO" id="GO:0000422">
    <property type="term" value="P:autophagy of mitochondrion"/>
    <property type="evidence" value="ECO:0007669"/>
    <property type="project" value="TreeGrafter"/>
</dbReference>
<dbReference type="GO" id="GO:0000045">
    <property type="term" value="P:autophagosome assembly"/>
    <property type="evidence" value="ECO:0007669"/>
    <property type="project" value="TreeGrafter"/>
</dbReference>
<dbReference type="Pfam" id="PF12063">
    <property type="entry name" value="ATG1-like_MIT1"/>
    <property type="match status" value="1"/>
</dbReference>
<evidence type="ECO:0000313" key="10">
    <source>
        <dbReference type="Proteomes" id="UP000193560"/>
    </source>
</evidence>
<feature type="compositionally biased region" description="Polar residues" evidence="7">
    <location>
        <begin position="401"/>
        <end position="412"/>
    </location>
</feature>
<dbReference type="GO" id="GO:0034045">
    <property type="term" value="C:phagophore assembly site membrane"/>
    <property type="evidence" value="ECO:0007669"/>
    <property type="project" value="TreeGrafter"/>
</dbReference>
<keyword evidence="2" id="KW-0808">Transferase</keyword>
<dbReference type="GO" id="GO:0005776">
    <property type="term" value="C:autophagosome"/>
    <property type="evidence" value="ECO:0007669"/>
    <property type="project" value="TreeGrafter"/>
</dbReference>
<feature type="domain" description="Protein kinase" evidence="8">
    <location>
        <begin position="1"/>
        <end position="210"/>
    </location>
</feature>
<dbReference type="SUPFAM" id="SSF56112">
    <property type="entry name" value="Protein kinase-like (PK-like)"/>
    <property type="match status" value="1"/>
</dbReference>
<feature type="region of interest" description="Disordered" evidence="7">
    <location>
        <begin position="229"/>
        <end position="313"/>
    </location>
</feature>
<dbReference type="Pfam" id="PF00069">
    <property type="entry name" value="Pkinase"/>
    <property type="match status" value="1"/>
</dbReference>
<dbReference type="GO" id="GO:0042594">
    <property type="term" value="P:response to starvation"/>
    <property type="evidence" value="ECO:0007669"/>
    <property type="project" value="TreeGrafter"/>
</dbReference>
<protein>
    <recommendedName>
        <fullName evidence="1">non-specific serine/threonine protein kinase</fullName>
        <ecNumber evidence="1">2.7.11.1</ecNumber>
    </recommendedName>
    <alternativeName>
        <fullName evidence="6">Autophagy-related protein 1</fullName>
    </alternativeName>
</protein>
<evidence type="ECO:0000256" key="1">
    <source>
        <dbReference type="ARBA" id="ARBA00012513"/>
    </source>
</evidence>
<dbReference type="EMBL" id="MCGE01000031">
    <property type="protein sequence ID" value="ORZ08348.1"/>
    <property type="molecule type" value="Genomic_DNA"/>
</dbReference>
<dbReference type="GO" id="GO:0061709">
    <property type="term" value="P:reticulophagy"/>
    <property type="evidence" value="ECO:0007669"/>
    <property type="project" value="TreeGrafter"/>
</dbReference>
<comment type="caution">
    <text evidence="9">The sequence shown here is derived from an EMBL/GenBank/DDBJ whole genome shotgun (WGS) entry which is preliminary data.</text>
</comment>
<dbReference type="STRING" id="90262.A0A1X2I3E7"/>
<dbReference type="PANTHER" id="PTHR24348">
    <property type="entry name" value="SERINE/THREONINE-PROTEIN KINASE UNC-51-RELATED"/>
    <property type="match status" value="1"/>
</dbReference>
<evidence type="ECO:0000256" key="6">
    <source>
        <dbReference type="ARBA" id="ARBA00030237"/>
    </source>
</evidence>
<dbReference type="PANTHER" id="PTHR24348:SF22">
    <property type="entry name" value="NON-SPECIFIC SERINE_THREONINE PROTEIN KINASE"/>
    <property type="match status" value="1"/>
</dbReference>
<dbReference type="GO" id="GO:0034727">
    <property type="term" value="P:piecemeal microautophagy of the nucleus"/>
    <property type="evidence" value="ECO:0007669"/>
    <property type="project" value="TreeGrafter"/>
</dbReference>